<dbReference type="Gene3D" id="2.40.160.20">
    <property type="match status" value="1"/>
</dbReference>
<evidence type="ECO:0000256" key="1">
    <source>
        <dbReference type="SAM" id="MobiDB-lite"/>
    </source>
</evidence>
<proteinExistence type="predicted"/>
<dbReference type="SUPFAM" id="SSF56925">
    <property type="entry name" value="OMPA-like"/>
    <property type="match status" value="1"/>
</dbReference>
<dbReference type="RefSeq" id="WP_242288795.1">
    <property type="nucleotide sequence ID" value="NZ_JAKKSL010000006.1"/>
</dbReference>
<protein>
    <submittedName>
        <fullName evidence="2">Tandem-95 repeat protein</fullName>
    </submittedName>
</protein>
<evidence type="ECO:0000313" key="2">
    <source>
        <dbReference type="EMBL" id="MCI2285845.1"/>
    </source>
</evidence>
<gene>
    <name evidence="2" type="ORF">L3081_23755</name>
</gene>
<dbReference type="Pfam" id="PF17963">
    <property type="entry name" value="Big_9"/>
    <property type="match status" value="2"/>
</dbReference>
<dbReference type="InterPro" id="IPR011250">
    <property type="entry name" value="OMP/PagP_B-barrel"/>
</dbReference>
<dbReference type="Gene3D" id="2.60.40.2810">
    <property type="match status" value="2"/>
</dbReference>
<organism evidence="2 3">
    <name type="scientific">Colwellia maritima</name>
    <dbReference type="NCBI Taxonomy" id="2912588"/>
    <lineage>
        <taxon>Bacteria</taxon>
        <taxon>Pseudomonadati</taxon>
        <taxon>Pseudomonadota</taxon>
        <taxon>Gammaproteobacteria</taxon>
        <taxon>Alteromonadales</taxon>
        <taxon>Colwelliaceae</taxon>
        <taxon>Colwellia</taxon>
    </lineage>
</organism>
<feature type="region of interest" description="Disordered" evidence="1">
    <location>
        <begin position="1"/>
        <end position="22"/>
    </location>
</feature>
<sequence length="479" mass="51018">MHSTAGEQGYCPPPTSTQWTPGLTEGHWCVQLTIEDGGANDNDNLANGTIVDPGGVSVIVTDNTMPVAMTDDARVKRDDTLLIDVLINDTDADGDSLSIGVATATFGTVTIESDNQLSYITKADFVGEDTIIYSVSDGKGGTSSAQVNITVYANEAPQAVDDIANTDDRRAITIDVLANDSDTDEDELSVTATVDNGTVNINDDSTLTYTPTVGFSGTAIISYTVDDGEGDEATAQVEVTVVAYQAATVTNKSSGGGSMGMLFFGLLGLVVSYRTYKKHARNSSLLLAALIAMVSSANVNATEFDWFVTASAGQSSAKANQPNITEVEALSWDDKDTSYSLGGGLEYGDFAFILSYENLGEASASYTGKVLDPASFHQGLAESAPKLVDGFSLQSQYNLWQKEAINISFGLGLLAWDLDYTSDRSESVIELNDSDVDVFYLLQLGYKLSEHTQLSIKATRYNLSINDVNNIAVALSYHF</sequence>
<accession>A0ABS9X6H4</accession>
<dbReference type="EMBL" id="JAKKSL010000006">
    <property type="protein sequence ID" value="MCI2285845.1"/>
    <property type="molecule type" value="Genomic_DNA"/>
</dbReference>
<dbReference type="PANTHER" id="PTHR34720">
    <property type="entry name" value="MICROCYSTIN DEPENDENT PROTEIN"/>
    <property type="match status" value="1"/>
</dbReference>
<evidence type="ECO:0000313" key="3">
    <source>
        <dbReference type="Proteomes" id="UP001139646"/>
    </source>
</evidence>
<reference evidence="2" key="1">
    <citation type="submission" date="2022-01" db="EMBL/GenBank/DDBJ databases">
        <title>Colwellia maritima, isolated from seawater.</title>
        <authorList>
            <person name="Kristyanto S."/>
            <person name="Jung J."/>
            <person name="Jeon C.O."/>
        </authorList>
    </citation>
    <scope>NUCLEOTIDE SEQUENCE</scope>
    <source>
        <strain evidence="2">MSW7</strain>
    </source>
</reference>
<dbReference type="NCBIfam" id="NF041766">
    <property type="entry name" value="choice_anch_U"/>
    <property type="match status" value="1"/>
</dbReference>
<dbReference type="NCBIfam" id="NF012211">
    <property type="entry name" value="tand_rpt_95"/>
    <property type="match status" value="2"/>
</dbReference>
<dbReference type="Proteomes" id="UP001139646">
    <property type="component" value="Unassembled WGS sequence"/>
</dbReference>
<keyword evidence="3" id="KW-1185">Reference proteome</keyword>
<comment type="caution">
    <text evidence="2">The sequence shown here is derived from an EMBL/GenBank/DDBJ whole genome shotgun (WGS) entry which is preliminary data.</text>
</comment>
<dbReference type="InterPro" id="IPR053784">
    <property type="entry name" value="Choice_anch_U_dom"/>
</dbReference>
<name>A0ABS9X6H4_9GAMM</name>
<dbReference type="PANTHER" id="PTHR34720:SF9">
    <property type="entry name" value="BLR4714 PROTEIN"/>
    <property type="match status" value="1"/>
</dbReference>